<dbReference type="InterPro" id="IPR013525">
    <property type="entry name" value="ABC2_TM"/>
</dbReference>
<feature type="transmembrane region" description="Helical" evidence="9">
    <location>
        <begin position="184"/>
        <end position="205"/>
    </location>
</feature>
<keyword evidence="4 9" id="KW-1003">Cell membrane</keyword>
<evidence type="ECO:0000256" key="2">
    <source>
        <dbReference type="ARBA" id="ARBA00007783"/>
    </source>
</evidence>
<dbReference type="Pfam" id="PF01061">
    <property type="entry name" value="ABC2_membrane"/>
    <property type="match status" value="1"/>
</dbReference>
<protein>
    <recommendedName>
        <fullName evidence="9">Transport permease protein</fullName>
    </recommendedName>
</protein>
<comment type="subcellular location">
    <subcellularLocation>
        <location evidence="1">Cell inner membrane</location>
        <topology evidence="1">Multi-pass membrane protein</topology>
    </subcellularLocation>
    <subcellularLocation>
        <location evidence="9">Cell membrane</location>
        <topology evidence="9">Multi-pass membrane protein</topology>
    </subcellularLocation>
</comment>
<evidence type="ECO:0000256" key="6">
    <source>
        <dbReference type="ARBA" id="ARBA00022692"/>
    </source>
</evidence>
<keyword evidence="7 9" id="KW-1133">Transmembrane helix</keyword>
<keyword evidence="8 9" id="KW-0472">Membrane</keyword>
<keyword evidence="5" id="KW-0997">Cell inner membrane</keyword>
<feature type="transmembrane region" description="Helical" evidence="9">
    <location>
        <begin position="42"/>
        <end position="59"/>
    </location>
</feature>
<evidence type="ECO:0000256" key="7">
    <source>
        <dbReference type="ARBA" id="ARBA00022989"/>
    </source>
</evidence>
<feature type="transmembrane region" description="Helical" evidence="9">
    <location>
        <begin position="148"/>
        <end position="172"/>
    </location>
</feature>
<evidence type="ECO:0000313" key="12">
    <source>
        <dbReference type="Proteomes" id="UP001165653"/>
    </source>
</evidence>
<dbReference type="PROSITE" id="PS51012">
    <property type="entry name" value="ABC_TM2"/>
    <property type="match status" value="1"/>
</dbReference>
<evidence type="ECO:0000259" key="10">
    <source>
        <dbReference type="PROSITE" id="PS51012"/>
    </source>
</evidence>
<keyword evidence="3 9" id="KW-0813">Transport</keyword>
<feature type="domain" description="ABC transmembrane type-2" evidence="10">
    <location>
        <begin position="43"/>
        <end position="261"/>
    </location>
</feature>
<evidence type="ECO:0000256" key="9">
    <source>
        <dbReference type="RuleBase" id="RU361157"/>
    </source>
</evidence>
<evidence type="ECO:0000256" key="5">
    <source>
        <dbReference type="ARBA" id="ARBA00022519"/>
    </source>
</evidence>
<evidence type="ECO:0000256" key="4">
    <source>
        <dbReference type="ARBA" id="ARBA00022475"/>
    </source>
</evidence>
<comment type="similarity">
    <text evidence="2 9">Belongs to the ABC-2 integral membrane protein family.</text>
</comment>
<comment type="caution">
    <text evidence="9">Lacks conserved residue(s) required for the propagation of feature annotation.</text>
</comment>
<keyword evidence="12" id="KW-1185">Reference proteome</keyword>
<feature type="transmembrane region" description="Helical" evidence="9">
    <location>
        <begin position="240"/>
        <end position="259"/>
    </location>
</feature>
<feature type="transmembrane region" description="Helical" evidence="9">
    <location>
        <begin position="121"/>
        <end position="141"/>
    </location>
</feature>
<reference evidence="11" key="1">
    <citation type="submission" date="2022-10" db="EMBL/GenBank/DDBJ databases">
        <title>Luteolibacter sp. GHJ8, whole genome shotgun sequencing project.</title>
        <authorList>
            <person name="Zhao G."/>
            <person name="Shen L."/>
        </authorList>
    </citation>
    <scope>NUCLEOTIDE SEQUENCE</scope>
    <source>
        <strain evidence="11">GHJ8</strain>
    </source>
</reference>
<evidence type="ECO:0000256" key="3">
    <source>
        <dbReference type="ARBA" id="ARBA00022448"/>
    </source>
</evidence>
<dbReference type="PANTHER" id="PTHR30413:SF8">
    <property type="entry name" value="TRANSPORT PERMEASE PROTEIN"/>
    <property type="match status" value="1"/>
</dbReference>
<dbReference type="RefSeq" id="WP_264513678.1">
    <property type="nucleotide sequence ID" value="NZ_JAPDDR010000005.1"/>
</dbReference>
<organism evidence="11 12">
    <name type="scientific">Luteolibacter rhizosphaerae</name>
    <dbReference type="NCBI Taxonomy" id="2989719"/>
    <lineage>
        <taxon>Bacteria</taxon>
        <taxon>Pseudomonadati</taxon>
        <taxon>Verrucomicrobiota</taxon>
        <taxon>Verrucomicrobiia</taxon>
        <taxon>Verrucomicrobiales</taxon>
        <taxon>Verrucomicrobiaceae</taxon>
        <taxon>Luteolibacter</taxon>
    </lineage>
</organism>
<accession>A0ABT3G3P2</accession>
<gene>
    <name evidence="11" type="ORF">OJ996_11320</name>
</gene>
<evidence type="ECO:0000256" key="8">
    <source>
        <dbReference type="ARBA" id="ARBA00023136"/>
    </source>
</evidence>
<dbReference type="Proteomes" id="UP001165653">
    <property type="component" value="Unassembled WGS sequence"/>
</dbReference>
<evidence type="ECO:0000256" key="1">
    <source>
        <dbReference type="ARBA" id="ARBA00004429"/>
    </source>
</evidence>
<name>A0ABT3G3P2_9BACT</name>
<dbReference type="InterPro" id="IPR047817">
    <property type="entry name" value="ABC2_TM_bact-type"/>
</dbReference>
<keyword evidence="6 9" id="KW-0812">Transmembrane</keyword>
<dbReference type="PANTHER" id="PTHR30413">
    <property type="entry name" value="INNER MEMBRANE TRANSPORT PERMEASE"/>
    <property type="match status" value="1"/>
</dbReference>
<proteinExistence type="inferred from homology"/>
<comment type="caution">
    <text evidence="11">The sequence shown here is derived from an EMBL/GenBank/DDBJ whole genome shotgun (WGS) entry which is preliminary data.</text>
</comment>
<dbReference type="EMBL" id="JAPDDR010000005">
    <property type="protein sequence ID" value="MCW1914169.1"/>
    <property type="molecule type" value="Genomic_DNA"/>
</dbReference>
<evidence type="ECO:0000313" key="11">
    <source>
        <dbReference type="EMBL" id="MCW1914169.1"/>
    </source>
</evidence>
<sequence>MSLQPISPGLPQTSSARKWRHGWDVLTVLTHRDIKAQYKRSFLGFGWALGGPLLQMLVFSTIFQGALGSQIPAYACFVFIGVLVWGWFQSSLGSSVGLITGNAALARQPGFPLTMLPFVTVSVRFLHLAIALPLMFILLWCNGIRPSLPWLALPAIVAIQYLLCVGLAYPLASLNVLYRDTQHIVSVLLQLMMFVTPIFYSITVVPEPLRDWFYLNPMVSLVGAWRAVLLEGRWPEAGPLWILSAVALVFLLAGRKMFIAQSHRFVEEM</sequence>